<evidence type="ECO:0000256" key="6">
    <source>
        <dbReference type="ARBA" id="ARBA00013147"/>
    </source>
</evidence>
<evidence type="ECO:0000256" key="14">
    <source>
        <dbReference type="ARBA" id="ARBA00023239"/>
    </source>
</evidence>
<sequence>MENLDYLRNKIDEIDSEMIKLFQERMDIVCKVAEYKKKNKMDVLDKNREENVIKTQLEKLKNKSIKNEAEIFLREVMKISRSLQKKNLQNPCCTNDAASNIKKNSNESCKVGFQGVLASFSYEALVDYFGYEAEAVNFETFKDVFEALNDKKINYGVLPIENSSTGGILEVYDLLRDYGFYIVGEKCVKVNHNLLGVKGSSIDDIKEVYSHSQAFMQSNKFLEEYKKWRLIPYFNTARSAKYISGENDKSKAAIASKKAAELYGLDILSQNINYNSNNYTRFIIICRDEEYNEKQDKISIVITLPHEPGSLYNVLKYFEKNNLNMTKIESRPMIDRSWQYFFYIDFCGNILGENTKEALKGIESESVYFKLLGNYKGDCIIG</sequence>
<evidence type="ECO:0000256" key="1">
    <source>
        <dbReference type="ARBA" id="ARBA00000824"/>
    </source>
</evidence>
<dbReference type="InterPro" id="IPR002912">
    <property type="entry name" value="ACT_dom"/>
</dbReference>
<dbReference type="SUPFAM" id="SSF55021">
    <property type="entry name" value="ACT-like"/>
    <property type="match status" value="1"/>
</dbReference>
<dbReference type="Pfam" id="PF01817">
    <property type="entry name" value="CM_2"/>
    <property type="match status" value="1"/>
</dbReference>
<dbReference type="EC" id="4.2.1.51" evidence="6"/>
<feature type="domain" description="ACT" evidence="21">
    <location>
        <begin position="299"/>
        <end position="376"/>
    </location>
</feature>
<accession>A0ABW8SN84</accession>
<dbReference type="SUPFAM" id="SSF48600">
    <property type="entry name" value="Chorismate mutase II"/>
    <property type="match status" value="1"/>
</dbReference>
<evidence type="ECO:0000256" key="12">
    <source>
        <dbReference type="ARBA" id="ARBA00023222"/>
    </source>
</evidence>
<comment type="catalytic activity">
    <reaction evidence="1">
        <text>chorismate = prephenate</text>
        <dbReference type="Rhea" id="RHEA:13897"/>
        <dbReference type="ChEBI" id="CHEBI:29748"/>
        <dbReference type="ChEBI" id="CHEBI:29934"/>
        <dbReference type="EC" id="5.4.99.5"/>
    </reaction>
</comment>
<dbReference type="CDD" id="cd13631">
    <property type="entry name" value="PBP2_Ct-PDT_like"/>
    <property type="match status" value="1"/>
</dbReference>
<dbReference type="SUPFAM" id="SSF53850">
    <property type="entry name" value="Periplasmic binding protein-like II"/>
    <property type="match status" value="1"/>
</dbReference>
<dbReference type="PANTHER" id="PTHR21022:SF19">
    <property type="entry name" value="PREPHENATE DEHYDRATASE-RELATED"/>
    <property type="match status" value="1"/>
</dbReference>
<protein>
    <recommendedName>
        <fullName evidence="7">Bifunctional chorismate mutase/prephenate dehydratase</fullName>
        <ecNumber evidence="6">4.2.1.51</ecNumber>
    </recommendedName>
    <alternativeName>
        <fullName evidence="17">Chorismate mutase-prephenate dehydratase</fullName>
    </alternativeName>
    <alternativeName>
        <fullName evidence="8">Prephenate dehydratase</fullName>
    </alternativeName>
    <alternativeName>
        <fullName evidence="16">p-protein</fullName>
    </alternativeName>
</protein>
<dbReference type="InterPro" id="IPR018528">
    <property type="entry name" value="Preph_deHydtase_CS"/>
</dbReference>
<feature type="domain" description="Chorismate mutase" evidence="19">
    <location>
        <begin position="1"/>
        <end position="88"/>
    </location>
</feature>
<dbReference type="Pfam" id="PF00800">
    <property type="entry name" value="PDT"/>
    <property type="match status" value="1"/>
</dbReference>
<comment type="pathway">
    <text evidence="4">Amino-acid biosynthesis; L-phenylalanine biosynthesis; phenylpyruvate from prephenate: step 1/1.</text>
</comment>
<evidence type="ECO:0000256" key="3">
    <source>
        <dbReference type="ARBA" id="ARBA00004496"/>
    </source>
</evidence>
<dbReference type="InterPro" id="IPR036263">
    <property type="entry name" value="Chorismate_II_sf"/>
</dbReference>
<keyword evidence="10" id="KW-0028">Amino-acid biosynthesis</keyword>
<dbReference type="InterPro" id="IPR008242">
    <property type="entry name" value="Chor_mutase/pphenate_deHydtase"/>
</dbReference>
<dbReference type="RefSeq" id="WP_406792776.1">
    <property type="nucleotide sequence ID" value="NZ_JBJHZX010000020.1"/>
</dbReference>
<evidence type="ECO:0000256" key="17">
    <source>
        <dbReference type="ARBA" id="ARBA00031520"/>
    </source>
</evidence>
<evidence type="ECO:0000259" key="21">
    <source>
        <dbReference type="PROSITE" id="PS51671"/>
    </source>
</evidence>
<comment type="catalytic activity">
    <reaction evidence="18">
        <text>prephenate + H(+) = 3-phenylpyruvate + CO2 + H2O</text>
        <dbReference type="Rhea" id="RHEA:21648"/>
        <dbReference type="ChEBI" id="CHEBI:15377"/>
        <dbReference type="ChEBI" id="CHEBI:15378"/>
        <dbReference type="ChEBI" id="CHEBI:16526"/>
        <dbReference type="ChEBI" id="CHEBI:18005"/>
        <dbReference type="ChEBI" id="CHEBI:29934"/>
        <dbReference type="EC" id="4.2.1.51"/>
    </reaction>
</comment>
<dbReference type="PROSITE" id="PS00858">
    <property type="entry name" value="PREPHENATE_DEHYDR_2"/>
    <property type="match status" value="1"/>
</dbReference>
<dbReference type="GO" id="GO:0004664">
    <property type="term" value="F:prephenate dehydratase activity"/>
    <property type="evidence" value="ECO:0007669"/>
    <property type="project" value="UniProtKB-EC"/>
</dbReference>
<keyword evidence="11" id="KW-0057">Aromatic amino acid biosynthesis</keyword>
<comment type="subcellular location">
    <subcellularLocation>
        <location evidence="3">Cytoplasm</location>
    </subcellularLocation>
</comment>
<reference evidence="22 23" key="1">
    <citation type="submission" date="2024-11" db="EMBL/GenBank/DDBJ databases">
        <authorList>
            <person name="Heng Y.C."/>
            <person name="Lim A.C.H."/>
            <person name="Lee J.K.Y."/>
            <person name="Kittelmann S."/>
        </authorList>
    </citation>
    <scope>NUCLEOTIDE SEQUENCE [LARGE SCALE GENOMIC DNA]</scope>
    <source>
        <strain evidence="22 23">WILCCON 0269</strain>
    </source>
</reference>
<dbReference type="InterPro" id="IPR045865">
    <property type="entry name" value="ACT-like_dom_sf"/>
</dbReference>
<name>A0ABW8SN84_9CLOT</name>
<keyword evidence="9" id="KW-0963">Cytoplasm</keyword>
<evidence type="ECO:0000256" key="11">
    <source>
        <dbReference type="ARBA" id="ARBA00023141"/>
    </source>
</evidence>
<organism evidence="22 23">
    <name type="scientific">Candidatus Clostridium eludens</name>
    <dbReference type="NCBI Taxonomy" id="3381663"/>
    <lineage>
        <taxon>Bacteria</taxon>
        <taxon>Bacillati</taxon>
        <taxon>Bacillota</taxon>
        <taxon>Clostridia</taxon>
        <taxon>Eubacteriales</taxon>
        <taxon>Clostridiaceae</taxon>
        <taxon>Clostridium</taxon>
    </lineage>
</organism>
<proteinExistence type="predicted"/>
<evidence type="ECO:0000313" key="23">
    <source>
        <dbReference type="Proteomes" id="UP001623660"/>
    </source>
</evidence>
<dbReference type="InterPro" id="IPR001086">
    <property type="entry name" value="Preph_deHydtase"/>
</dbReference>
<keyword evidence="14 22" id="KW-0456">Lyase</keyword>
<keyword evidence="12" id="KW-0584">Phenylalanine biosynthesis</keyword>
<dbReference type="EMBL" id="JBJHZX010000020">
    <property type="protein sequence ID" value="MFL0196671.1"/>
    <property type="molecule type" value="Genomic_DNA"/>
</dbReference>
<dbReference type="InterPro" id="IPR036979">
    <property type="entry name" value="CM_dom_sf"/>
</dbReference>
<dbReference type="CDD" id="cd04905">
    <property type="entry name" value="ACT_CM-PDT"/>
    <property type="match status" value="1"/>
</dbReference>
<evidence type="ECO:0000256" key="8">
    <source>
        <dbReference type="ARBA" id="ARBA00021872"/>
    </source>
</evidence>
<comment type="function">
    <text evidence="2">Catalyzes the Claisen rearrangement of chorismate to prephenate and the decarboxylation/dehydration of prephenate to phenylpyruvate.</text>
</comment>
<dbReference type="Gene3D" id="3.30.70.260">
    <property type="match status" value="1"/>
</dbReference>
<dbReference type="NCBIfam" id="NF008865">
    <property type="entry name" value="PRK11898.1"/>
    <property type="match status" value="1"/>
</dbReference>
<evidence type="ECO:0000256" key="16">
    <source>
        <dbReference type="ARBA" id="ARBA00031175"/>
    </source>
</evidence>
<evidence type="ECO:0000256" key="13">
    <source>
        <dbReference type="ARBA" id="ARBA00023235"/>
    </source>
</evidence>
<dbReference type="PROSITE" id="PS51168">
    <property type="entry name" value="CHORISMATE_MUT_2"/>
    <property type="match status" value="1"/>
</dbReference>
<dbReference type="InterPro" id="IPR011279">
    <property type="entry name" value="Chorismate_mutase_GmP"/>
</dbReference>
<comment type="caution">
    <text evidence="22">The sequence shown here is derived from an EMBL/GenBank/DDBJ whole genome shotgun (WGS) entry which is preliminary data.</text>
</comment>
<dbReference type="PIRSF" id="PIRSF001500">
    <property type="entry name" value="Chor_mut_pdt_Ppr"/>
    <property type="match status" value="1"/>
</dbReference>
<dbReference type="PROSITE" id="PS51171">
    <property type="entry name" value="PREPHENATE_DEHYDR_3"/>
    <property type="match status" value="1"/>
</dbReference>
<feature type="domain" description="Prephenate dehydratase" evidence="20">
    <location>
        <begin position="110"/>
        <end position="287"/>
    </location>
</feature>
<gene>
    <name evidence="22" type="primary">pheA</name>
    <name evidence="22" type="ORF">ACJDU8_14045</name>
</gene>
<evidence type="ECO:0000256" key="15">
    <source>
        <dbReference type="ARBA" id="ARBA00023268"/>
    </source>
</evidence>
<dbReference type="NCBIfam" id="TIGR01805">
    <property type="entry name" value="CM_mono_grmpos"/>
    <property type="match status" value="1"/>
</dbReference>
<evidence type="ECO:0000256" key="5">
    <source>
        <dbReference type="ARBA" id="ARBA00004817"/>
    </source>
</evidence>
<dbReference type="Gene3D" id="3.40.190.10">
    <property type="entry name" value="Periplasmic binding protein-like II"/>
    <property type="match status" value="2"/>
</dbReference>
<dbReference type="InterPro" id="IPR002701">
    <property type="entry name" value="CM_II_prokaryot"/>
</dbReference>
<dbReference type="PANTHER" id="PTHR21022">
    <property type="entry name" value="PREPHENATE DEHYDRATASE P PROTEIN"/>
    <property type="match status" value="1"/>
</dbReference>
<evidence type="ECO:0000256" key="10">
    <source>
        <dbReference type="ARBA" id="ARBA00022605"/>
    </source>
</evidence>
<evidence type="ECO:0000256" key="18">
    <source>
        <dbReference type="ARBA" id="ARBA00047848"/>
    </source>
</evidence>
<dbReference type="Gene3D" id="1.20.59.10">
    <property type="entry name" value="Chorismate mutase"/>
    <property type="match status" value="1"/>
</dbReference>
<evidence type="ECO:0000256" key="2">
    <source>
        <dbReference type="ARBA" id="ARBA00002364"/>
    </source>
</evidence>
<dbReference type="Proteomes" id="UP001623660">
    <property type="component" value="Unassembled WGS sequence"/>
</dbReference>
<evidence type="ECO:0000256" key="9">
    <source>
        <dbReference type="ARBA" id="ARBA00022490"/>
    </source>
</evidence>
<comment type="pathway">
    <text evidence="5">Metabolic intermediate biosynthesis; prephenate biosynthesis; prephenate from chorismate: step 1/1.</text>
</comment>
<keyword evidence="23" id="KW-1185">Reference proteome</keyword>
<dbReference type="SMART" id="SM00830">
    <property type="entry name" value="CM_2"/>
    <property type="match status" value="1"/>
</dbReference>
<evidence type="ECO:0000256" key="7">
    <source>
        <dbReference type="ARBA" id="ARBA00014401"/>
    </source>
</evidence>
<evidence type="ECO:0000256" key="4">
    <source>
        <dbReference type="ARBA" id="ARBA00004741"/>
    </source>
</evidence>
<keyword evidence="15" id="KW-0511">Multifunctional enzyme</keyword>
<evidence type="ECO:0000259" key="20">
    <source>
        <dbReference type="PROSITE" id="PS51171"/>
    </source>
</evidence>
<dbReference type="PROSITE" id="PS51671">
    <property type="entry name" value="ACT"/>
    <property type="match status" value="1"/>
</dbReference>
<evidence type="ECO:0000259" key="19">
    <source>
        <dbReference type="PROSITE" id="PS51168"/>
    </source>
</evidence>
<evidence type="ECO:0000313" key="22">
    <source>
        <dbReference type="EMBL" id="MFL0196671.1"/>
    </source>
</evidence>
<keyword evidence="13" id="KW-0413">Isomerase</keyword>